<dbReference type="OrthoDB" id="4705898at2759"/>
<dbReference type="Proteomes" id="UP000030651">
    <property type="component" value="Unassembled WGS sequence"/>
</dbReference>
<dbReference type="EMBL" id="KI912121">
    <property type="protein sequence ID" value="ETS73787.1"/>
    <property type="molecule type" value="Genomic_DNA"/>
</dbReference>
<gene>
    <name evidence="2" type="ORF">PFICI_14733</name>
</gene>
<feature type="region of interest" description="Disordered" evidence="1">
    <location>
        <begin position="1"/>
        <end position="47"/>
    </location>
</feature>
<organism evidence="2 3">
    <name type="scientific">Pestalotiopsis fici (strain W106-1 / CGMCC3.15140)</name>
    <dbReference type="NCBI Taxonomy" id="1229662"/>
    <lineage>
        <taxon>Eukaryota</taxon>
        <taxon>Fungi</taxon>
        <taxon>Dikarya</taxon>
        <taxon>Ascomycota</taxon>
        <taxon>Pezizomycotina</taxon>
        <taxon>Sordariomycetes</taxon>
        <taxon>Xylariomycetidae</taxon>
        <taxon>Amphisphaeriales</taxon>
        <taxon>Sporocadaceae</taxon>
        <taxon>Pestalotiopsis</taxon>
    </lineage>
</organism>
<dbReference type="GeneID" id="19279746"/>
<keyword evidence="3" id="KW-1185">Reference proteome</keyword>
<name>W3WKX3_PESFW</name>
<sequence>MAVSATRPERITPSLTVQSPLGSEKRGPGLVIVSPAGGSGSGSAGQQQLLEADAQQTYARQGYIVAHLKLSPGYNELRIRDELREATEALDFHDNCSDKSRYGIIVHDTLAYPSLVEAINCNGEIKSAVFIGEPSKPCSKSFLSISPEEYSTDATSAQDKALKYLRGQ</sequence>
<dbReference type="RefSeq" id="XP_007841505.1">
    <property type="nucleotide sequence ID" value="XM_007843314.1"/>
</dbReference>
<dbReference type="KEGG" id="pfy:PFICI_14733"/>
<dbReference type="HOGENOM" id="CLU_1587079_0_0_1"/>
<dbReference type="InParanoid" id="W3WKX3"/>
<proteinExistence type="predicted"/>
<evidence type="ECO:0000313" key="2">
    <source>
        <dbReference type="EMBL" id="ETS73787.1"/>
    </source>
</evidence>
<accession>W3WKX3</accession>
<dbReference type="AlphaFoldDB" id="W3WKX3"/>
<evidence type="ECO:0000313" key="3">
    <source>
        <dbReference type="Proteomes" id="UP000030651"/>
    </source>
</evidence>
<evidence type="ECO:0000256" key="1">
    <source>
        <dbReference type="SAM" id="MobiDB-lite"/>
    </source>
</evidence>
<protein>
    <submittedName>
        <fullName evidence="2">Uncharacterized protein</fullName>
    </submittedName>
</protein>
<reference evidence="3" key="1">
    <citation type="journal article" date="2015" name="BMC Genomics">
        <title>Genomic and transcriptomic analysis of the endophytic fungus Pestalotiopsis fici reveals its lifestyle and high potential for synthesis of natural products.</title>
        <authorList>
            <person name="Wang X."/>
            <person name="Zhang X."/>
            <person name="Liu L."/>
            <person name="Xiang M."/>
            <person name="Wang W."/>
            <person name="Sun X."/>
            <person name="Che Y."/>
            <person name="Guo L."/>
            <person name="Liu G."/>
            <person name="Guo L."/>
            <person name="Wang C."/>
            <person name="Yin W.B."/>
            <person name="Stadler M."/>
            <person name="Zhang X."/>
            <person name="Liu X."/>
        </authorList>
    </citation>
    <scope>NUCLEOTIDE SEQUENCE [LARGE SCALE GENOMIC DNA]</scope>
    <source>
        <strain evidence="3">W106-1 / CGMCC3.15140</strain>
    </source>
</reference>